<dbReference type="Proteomes" id="UP000013827">
    <property type="component" value="Unassembled WGS sequence"/>
</dbReference>
<dbReference type="PANTHER" id="PTHR43112">
    <property type="entry name" value="FERREDOXIN"/>
    <property type="match status" value="1"/>
</dbReference>
<dbReference type="GeneID" id="17264702"/>
<keyword evidence="2 8" id="KW-0813">Transport</keyword>
<keyword evidence="7 8" id="KW-0411">Iron-sulfur</keyword>
<dbReference type="HOGENOM" id="CLU_1226745_0_0_1"/>
<keyword evidence="8" id="KW-0934">Plastid</keyword>
<reference evidence="10" key="2">
    <citation type="submission" date="2024-10" db="UniProtKB">
        <authorList>
            <consortium name="EnsemblProtists"/>
        </authorList>
    </citation>
    <scope>IDENTIFICATION</scope>
</reference>
<dbReference type="FunFam" id="3.10.20.30:FF:000014">
    <property type="entry name" value="Ferredoxin"/>
    <property type="match status" value="1"/>
</dbReference>
<evidence type="ECO:0000256" key="1">
    <source>
        <dbReference type="ARBA" id="ARBA00007874"/>
    </source>
</evidence>
<evidence type="ECO:0000256" key="3">
    <source>
        <dbReference type="ARBA" id="ARBA00022714"/>
    </source>
</evidence>
<protein>
    <recommendedName>
        <fullName evidence="8">Ferredoxin</fullName>
    </recommendedName>
</protein>
<dbReference type="GO" id="GO:0009507">
    <property type="term" value="C:chloroplast"/>
    <property type="evidence" value="ECO:0007669"/>
    <property type="project" value="UniProtKB-SubCell"/>
</dbReference>
<dbReference type="InterPro" id="IPR025592">
    <property type="entry name" value="DUF4347"/>
</dbReference>
<name>A0A0D3J6M3_EMIH1</name>
<keyword evidence="11" id="KW-1185">Reference proteome</keyword>
<dbReference type="GO" id="GO:0046872">
    <property type="term" value="F:metal ion binding"/>
    <property type="evidence" value="ECO:0007669"/>
    <property type="project" value="UniProtKB-KW"/>
</dbReference>
<dbReference type="InterPro" id="IPR012675">
    <property type="entry name" value="Beta-grasp_dom_sf"/>
</dbReference>
<evidence type="ECO:0000256" key="8">
    <source>
        <dbReference type="RuleBase" id="RU364001"/>
    </source>
</evidence>
<evidence type="ECO:0000256" key="6">
    <source>
        <dbReference type="ARBA" id="ARBA00023004"/>
    </source>
</evidence>
<dbReference type="PROSITE" id="PS51085">
    <property type="entry name" value="2FE2S_FER_2"/>
    <property type="match status" value="1"/>
</dbReference>
<dbReference type="Pfam" id="PF14252">
    <property type="entry name" value="DUF4347"/>
    <property type="match status" value="1"/>
</dbReference>
<keyword evidence="6 8" id="KW-0408">Iron</keyword>
<accession>A0A0D3J6M3</accession>
<keyword evidence="8" id="KW-0150">Chloroplast</keyword>
<dbReference type="EnsemblProtists" id="EOD19158">
    <property type="protein sequence ID" value="EOD19158"/>
    <property type="gene ID" value="EMIHUDRAFT_430761"/>
</dbReference>
<dbReference type="NCBIfam" id="TIGR02008">
    <property type="entry name" value="fdx_plant"/>
    <property type="match status" value="1"/>
</dbReference>
<dbReference type="InterPro" id="IPR006058">
    <property type="entry name" value="2Fe2S_fd_BS"/>
</dbReference>
<comment type="function">
    <text evidence="8">Ferredoxins are iron-sulfur proteins that transfer electrons in a wide variety of metabolic reactions.</text>
</comment>
<evidence type="ECO:0000256" key="5">
    <source>
        <dbReference type="ARBA" id="ARBA00022982"/>
    </source>
</evidence>
<comment type="subcellular location">
    <subcellularLocation>
        <location evidence="8">Plastid</location>
        <location evidence="8">Chloroplast</location>
    </subcellularLocation>
</comment>
<comment type="cofactor">
    <cofactor evidence="8">
        <name>[2Fe-2S] cluster</name>
        <dbReference type="ChEBI" id="CHEBI:190135"/>
    </cofactor>
    <text evidence="8">Binds 1 [2Fe-2S] cluster.</text>
</comment>
<evidence type="ECO:0000313" key="11">
    <source>
        <dbReference type="Proteomes" id="UP000013827"/>
    </source>
</evidence>
<evidence type="ECO:0000313" key="10">
    <source>
        <dbReference type="EnsemblProtists" id="EOD19158"/>
    </source>
</evidence>
<comment type="similarity">
    <text evidence="1 8">Belongs to the 2Fe2S plant-type ferredoxin family.</text>
</comment>
<evidence type="ECO:0000256" key="7">
    <source>
        <dbReference type="ARBA" id="ARBA00023014"/>
    </source>
</evidence>
<dbReference type="GO" id="GO:0051537">
    <property type="term" value="F:2 iron, 2 sulfur cluster binding"/>
    <property type="evidence" value="ECO:0007669"/>
    <property type="project" value="UniProtKB-KW"/>
</dbReference>
<dbReference type="RefSeq" id="XP_005771587.1">
    <property type="nucleotide sequence ID" value="XM_005771530.1"/>
</dbReference>
<dbReference type="InterPro" id="IPR036010">
    <property type="entry name" value="2Fe-2S_ferredoxin-like_sf"/>
</dbReference>
<keyword evidence="3 8" id="KW-0001">2Fe-2S</keyword>
<dbReference type="CDD" id="cd00207">
    <property type="entry name" value="fer2"/>
    <property type="match status" value="1"/>
</dbReference>
<dbReference type="PaxDb" id="2903-EOD19158"/>
<dbReference type="KEGG" id="ehx:EMIHUDRAFT_430761"/>
<dbReference type="Gene3D" id="3.10.20.30">
    <property type="match status" value="1"/>
</dbReference>
<evidence type="ECO:0000256" key="2">
    <source>
        <dbReference type="ARBA" id="ARBA00022448"/>
    </source>
</evidence>
<feature type="domain" description="2Fe-2S ferredoxin-type" evidence="9">
    <location>
        <begin position="133"/>
        <end position="223"/>
    </location>
</feature>
<dbReference type="eggNOG" id="ENOG502S3RJ">
    <property type="taxonomic scope" value="Eukaryota"/>
</dbReference>
<dbReference type="SUPFAM" id="SSF54292">
    <property type="entry name" value="2Fe-2S ferredoxin-like"/>
    <property type="match status" value="1"/>
</dbReference>
<dbReference type="InterPro" id="IPR001041">
    <property type="entry name" value="2Fe-2S_ferredoxin-type"/>
</dbReference>
<dbReference type="AlphaFoldDB" id="A0A0D3J6M3"/>
<proteinExistence type="inferred from homology"/>
<dbReference type="STRING" id="2903.R1C925"/>
<dbReference type="InterPro" id="IPR010241">
    <property type="entry name" value="Fd_pln"/>
</dbReference>
<dbReference type="PROSITE" id="PS00197">
    <property type="entry name" value="2FE2S_FER_1"/>
    <property type="match status" value="1"/>
</dbReference>
<evidence type="ECO:0000259" key="9">
    <source>
        <dbReference type="PROSITE" id="PS51085"/>
    </source>
</evidence>
<organism evidence="10 11">
    <name type="scientific">Emiliania huxleyi (strain CCMP1516)</name>
    <dbReference type="NCBI Taxonomy" id="280463"/>
    <lineage>
        <taxon>Eukaryota</taxon>
        <taxon>Haptista</taxon>
        <taxon>Haptophyta</taxon>
        <taxon>Prymnesiophyceae</taxon>
        <taxon>Isochrysidales</taxon>
        <taxon>Noelaerhabdaceae</taxon>
        <taxon>Emiliania</taxon>
    </lineage>
</organism>
<dbReference type="GO" id="GO:0009055">
    <property type="term" value="F:electron transfer activity"/>
    <property type="evidence" value="ECO:0007669"/>
    <property type="project" value="InterPro"/>
</dbReference>
<dbReference type="PANTHER" id="PTHR43112:SF3">
    <property type="entry name" value="FERREDOXIN-2, CHLOROPLASTIC"/>
    <property type="match status" value="1"/>
</dbReference>
<sequence>MLANHGPGGGDVWWRVSELVKLESADAASTLLEETSPCGQVMRALGSAVVDGGRVDLLACSFYKDEKGKQVLAAIEEMTKTNFAASSNVTGNPALADREGHEGDWVLESDKVDIKSVYFEPDRLMKEFQGCFFSVTLKTPDGSSTIDCPDDTYILDKAEEDGIELPYSCRAGACSSCAGKVIEGTIDQSDGAFLDDDQMGQGFCLTCVTYPTSDCTIATHQEDELF</sequence>
<evidence type="ECO:0000256" key="4">
    <source>
        <dbReference type="ARBA" id="ARBA00022723"/>
    </source>
</evidence>
<keyword evidence="5 8" id="KW-0249">Electron transport</keyword>
<dbReference type="GO" id="GO:0022900">
    <property type="term" value="P:electron transport chain"/>
    <property type="evidence" value="ECO:0007669"/>
    <property type="project" value="InterPro"/>
</dbReference>
<dbReference type="Pfam" id="PF00111">
    <property type="entry name" value="Fer2"/>
    <property type="match status" value="1"/>
</dbReference>
<reference evidence="11" key="1">
    <citation type="journal article" date="2013" name="Nature">
        <title>Pan genome of the phytoplankton Emiliania underpins its global distribution.</title>
        <authorList>
            <person name="Read B.A."/>
            <person name="Kegel J."/>
            <person name="Klute M.J."/>
            <person name="Kuo A."/>
            <person name="Lefebvre S.C."/>
            <person name="Maumus F."/>
            <person name="Mayer C."/>
            <person name="Miller J."/>
            <person name="Monier A."/>
            <person name="Salamov A."/>
            <person name="Young J."/>
            <person name="Aguilar M."/>
            <person name="Claverie J.M."/>
            <person name="Frickenhaus S."/>
            <person name="Gonzalez K."/>
            <person name="Herman E.K."/>
            <person name="Lin Y.C."/>
            <person name="Napier J."/>
            <person name="Ogata H."/>
            <person name="Sarno A.F."/>
            <person name="Shmutz J."/>
            <person name="Schroeder D."/>
            <person name="de Vargas C."/>
            <person name="Verret F."/>
            <person name="von Dassow P."/>
            <person name="Valentin K."/>
            <person name="Van de Peer Y."/>
            <person name="Wheeler G."/>
            <person name="Dacks J.B."/>
            <person name="Delwiche C.F."/>
            <person name="Dyhrman S.T."/>
            <person name="Glockner G."/>
            <person name="John U."/>
            <person name="Richards T."/>
            <person name="Worden A.Z."/>
            <person name="Zhang X."/>
            <person name="Grigoriev I.V."/>
            <person name="Allen A.E."/>
            <person name="Bidle K."/>
            <person name="Borodovsky M."/>
            <person name="Bowler C."/>
            <person name="Brownlee C."/>
            <person name="Cock J.M."/>
            <person name="Elias M."/>
            <person name="Gladyshev V.N."/>
            <person name="Groth M."/>
            <person name="Guda C."/>
            <person name="Hadaegh A."/>
            <person name="Iglesias-Rodriguez M.D."/>
            <person name="Jenkins J."/>
            <person name="Jones B.M."/>
            <person name="Lawson T."/>
            <person name="Leese F."/>
            <person name="Lindquist E."/>
            <person name="Lobanov A."/>
            <person name="Lomsadze A."/>
            <person name="Malik S.B."/>
            <person name="Marsh M.E."/>
            <person name="Mackinder L."/>
            <person name="Mock T."/>
            <person name="Mueller-Roeber B."/>
            <person name="Pagarete A."/>
            <person name="Parker M."/>
            <person name="Probert I."/>
            <person name="Quesneville H."/>
            <person name="Raines C."/>
            <person name="Rensing S.A."/>
            <person name="Riano-Pachon D.M."/>
            <person name="Richier S."/>
            <person name="Rokitta S."/>
            <person name="Shiraiwa Y."/>
            <person name="Soanes D.M."/>
            <person name="van der Giezen M."/>
            <person name="Wahlund T.M."/>
            <person name="Williams B."/>
            <person name="Wilson W."/>
            <person name="Wolfe G."/>
            <person name="Wurch L.L."/>
        </authorList>
    </citation>
    <scope>NUCLEOTIDE SEQUENCE</scope>
</reference>
<keyword evidence="4 8" id="KW-0479">Metal-binding</keyword>